<dbReference type="PRINTS" id="PR01407">
    <property type="entry name" value="BUTYPHLNCDUF"/>
</dbReference>
<reference evidence="6" key="1">
    <citation type="submission" date="2024-04" db="EMBL/GenBank/DDBJ databases">
        <title>Salinicola lusitanus LLJ914,a marine bacterium isolated from the Okinawa Trough.</title>
        <authorList>
            <person name="Li J."/>
        </authorList>
    </citation>
    <scope>NUCLEOTIDE SEQUENCE [LARGE SCALE GENOMIC DNA]</scope>
</reference>
<dbReference type="GO" id="GO:0005737">
    <property type="term" value="C:cytoplasm"/>
    <property type="evidence" value="ECO:0007669"/>
    <property type="project" value="UniProtKB-ARBA"/>
</dbReference>
<keyword evidence="1" id="KW-0479">Metal-binding</keyword>
<dbReference type="Pfam" id="PF13765">
    <property type="entry name" value="PRY"/>
    <property type="match status" value="1"/>
</dbReference>
<keyword evidence="6" id="KW-1185">Reference proteome</keyword>
<dbReference type="InterPro" id="IPR003879">
    <property type="entry name" value="Butyrophylin_SPRY"/>
</dbReference>
<dbReference type="InterPro" id="IPR043136">
    <property type="entry name" value="B30.2/SPRY_sf"/>
</dbReference>
<comment type="caution">
    <text evidence="5">The sequence shown here is derived from an EMBL/GenBank/DDBJ whole genome shotgun (WGS) entry which is preliminary data.</text>
</comment>
<name>A0AAW0Q0D8_9GOBI</name>
<proteinExistence type="predicted"/>
<evidence type="ECO:0000256" key="2">
    <source>
        <dbReference type="ARBA" id="ARBA00022771"/>
    </source>
</evidence>
<keyword evidence="3" id="KW-0862">Zinc</keyword>
<dbReference type="SMART" id="SM00589">
    <property type="entry name" value="PRY"/>
    <property type="match status" value="1"/>
</dbReference>
<evidence type="ECO:0000313" key="6">
    <source>
        <dbReference type="Proteomes" id="UP001460270"/>
    </source>
</evidence>
<dbReference type="InterPro" id="IPR003877">
    <property type="entry name" value="SPRY_dom"/>
</dbReference>
<dbReference type="PANTHER" id="PTHR25465">
    <property type="entry name" value="B-BOX DOMAIN CONTAINING"/>
    <property type="match status" value="1"/>
</dbReference>
<dbReference type="PROSITE" id="PS50188">
    <property type="entry name" value="B302_SPRY"/>
    <property type="match status" value="1"/>
</dbReference>
<dbReference type="SUPFAM" id="SSF49899">
    <property type="entry name" value="Concanavalin A-like lectins/glucanases"/>
    <property type="match status" value="1"/>
</dbReference>
<dbReference type="SMART" id="SM00449">
    <property type="entry name" value="SPRY"/>
    <property type="match status" value="1"/>
</dbReference>
<evidence type="ECO:0000256" key="1">
    <source>
        <dbReference type="ARBA" id="ARBA00022723"/>
    </source>
</evidence>
<dbReference type="AlphaFoldDB" id="A0AAW0Q0D8"/>
<dbReference type="InterPro" id="IPR006574">
    <property type="entry name" value="PRY"/>
</dbReference>
<dbReference type="InterPro" id="IPR013320">
    <property type="entry name" value="ConA-like_dom_sf"/>
</dbReference>
<dbReference type="InterPro" id="IPR001870">
    <property type="entry name" value="B30.2/SPRY"/>
</dbReference>
<protein>
    <recommendedName>
        <fullName evidence="4">B30.2/SPRY domain-containing protein</fullName>
    </recommendedName>
</protein>
<dbReference type="Proteomes" id="UP001460270">
    <property type="component" value="Unassembled WGS sequence"/>
</dbReference>
<evidence type="ECO:0000313" key="5">
    <source>
        <dbReference type="EMBL" id="KAK7938495.1"/>
    </source>
</evidence>
<feature type="domain" description="B30.2/SPRY" evidence="4">
    <location>
        <begin position="1"/>
        <end position="205"/>
    </location>
</feature>
<dbReference type="InterPro" id="IPR051051">
    <property type="entry name" value="E3_ubiq-ligase_TRIM/RNF"/>
</dbReference>
<dbReference type="PANTHER" id="PTHR25465:SF5">
    <property type="entry name" value="E3 UBIQUITIN_ISG15 LIGASE TRIM25-RELATED"/>
    <property type="match status" value="1"/>
</dbReference>
<organism evidence="5 6">
    <name type="scientific">Mugilogobius chulae</name>
    <name type="common">yellowstripe goby</name>
    <dbReference type="NCBI Taxonomy" id="88201"/>
    <lineage>
        <taxon>Eukaryota</taxon>
        <taxon>Metazoa</taxon>
        <taxon>Chordata</taxon>
        <taxon>Craniata</taxon>
        <taxon>Vertebrata</taxon>
        <taxon>Euteleostomi</taxon>
        <taxon>Actinopterygii</taxon>
        <taxon>Neopterygii</taxon>
        <taxon>Teleostei</taxon>
        <taxon>Neoteleostei</taxon>
        <taxon>Acanthomorphata</taxon>
        <taxon>Gobiaria</taxon>
        <taxon>Gobiiformes</taxon>
        <taxon>Gobioidei</taxon>
        <taxon>Gobiidae</taxon>
        <taxon>Gobionellinae</taxon>
        <taxon>Mugilogobius</taxon>
    </lineage>
</organism>
<dbReference type="Pfam" id="PF00622">
    <property type="entry name" value="SPRY"/>
    <property type="match status" value="1"/>
</dbReference>
<gene>
    <name evidence="5" type="ORF">WMY93_001821</name>
</gene>
<dbReference type="EMBL" id="JBBPFD010000002">
    <property type="protein sequence ID" value="KAK7938495.1"/>
    <property type="molecule type" value="Genomic_DNA"/>
</dbReference>
<evidence type="ECO:0000259" key="4">
    <source>
        <dbReference type="PROSITE" id="PS50188"/>
    </source>
</evidence>
<dbReference type="GO" id="GO:0008270">
    <property type="term" value="F:zinc ion binding"/>
    <property type="evidence" value="ECO:0007669"/>
    <property type="project" value="UniProtKB-KW"/>
</dbReference>
<evidence type="ECO:0000256" key="3">
    <source>
        <dbReference type="ARBA" id="ARBA00022833"/>
    </source>
</evidence>
<accession>A0AAW0Q0D8</accession>
<sequence length="268" mass="29834">MVPGLRKYSCDFSLDPNTAYTNMILSENNRTATRVEMEQRYPKHEDRFTLYCQVLSSSGLSGRCYWEVDWSGGDIYVAASYRRKGGECEFGYNDESWSLRITGGEYWVCHNNNVTILSHEVGVSAGEEGVSAGEESSGKKDVTSGRVGVFLDSEAGALSFYEISSEDKPFHLHSFSSSFSEPLFPGFALDDMGDSVTVLNTDAVDAEADSSLLDVLLEIRDLYTPQTEASVWTLRWRTLLQRKSWMSRVTPALLPGVGDVNAHSLDHF</sequence>
<dbReference type="Gene3D" id="2.60.120.920">
    <property type="match status" value="1"/>
</dbReference>
<keyword evidence="2" id="KW-0863">Zinc-finger</keyword>